<sequence>MSIKTVLVIEDDPAISNFMTAILTGNDYKVLTADTGKLGISMCATWSPDVVILDLGLPDIDGIEVLQTIRGWSEIPILIVSARGNEVEKVSALDEGADDYITKPFGTSELLARIRTALRHSTKKDSENSQLINGELTIDFEKRQVEIAGEKIHLTPNEYKIIQLLAINIGKVLTHDFISKHVWGPYVSENQALRVNMSNIRRKIEVNPAEPHFILTEIGIGYRMVELT</sequence>
<keyword evidence="4" id="KW-0902">Two-component regulatory system</keyword>
<evidence type="ECO:0000256" key="7">
    <source>
        <dbReference type="ARBA" id="ARBA00023163"/>
    </source>
</evidence>
<evidence type="ECO:0000256" key="2">
    <source>
        <dbReference type="ARBA" id="ARBA00022490"/>
    </source>
</evidence>
<keyword evidence="5" id="KW-0805">Transcription regulation</keyword>
<evidence type="ECO:0000256" key="5">
    <source>
        <dbReference type="ARBA" id="ARBA00023015"/>
    </source>
</evidence>
<dbReference type="Pfam" id="PF00072">
    <property type="entry name" value="Response_reg"/>
    <property type="match status" value="1"/>
</dbReference>
<comment type="caution">
    <text evidence="12">The sequence shown here is derived from an EMBL/GenBank/DDBJ whole genome shotgun (WGS) entry which is preliminary data.</text>
</comment>
<dbReference type="GO" id="GO:0000156">
    <property type="term" value="F:phosphorelay response regulator activity"/>
    <property type="evidence" value="ECO:0007669"/>
    <property type="project" value="TreeGrafter"/>
</dbReference>
<dbReference type="GO" id="GO:0042802">
    <property type="term" value="F:identical protein binding"/>
    <property type="evidence" value="ECO:0007669"/>
    <property type="project" value="UniProtKB-ARBA"/>
</dbReference>
<evidence type="ECO:0000259" key="11">
    <source>
        <dbReference type="PROSITE" id="PS51755"/>
    </source>
</evidence>
<dbReference type="FunFam" id="3.40.50.2300:FF:000021">
    <property type="entry name" value="Two-component system response regulator KdpE"/>
    <property type="match status" value="1"/>
</dbReference>
<dbReference type="SMART" id="SM00862">
    <property type="entry name" value="Trans_reg_C"/>
    <property type="match status" value="1"/>
</dbReference>
<accession>A0AAW9JXL6</accession>
<dbReference type="GO" id="GO:0005829">
    <property type="term" value="C:cytosol"/>
    <property type="evidence" value="ECO:0007669"/>
    <property type="project" value="TreeGrafter"/>
</dbReference>
<dbReference type="Pfam" id="PF00486">
    <property type="entry name" value="Trans_reg_C"/>
    <property type="match status" value="1"/>
</dbReference>
<evidence type="ECO:0000256" key="9">
    <source>
        <dbReference type="PROSITE-ProRule" id="PRU01091"/>
    </source>
</evidence>
<dbReference type="InterPro" id="IPR036388">
    <property type="entry name" value="WH-like_DNA-bd_sf"/>
</dbReference>
<keyword evidence="2" id="KW-0963">Cytoplasm</keyword>
<proteinExistence type="predicted"/>
<gene>
    <name evidence="12" type="ORF">RAK27_01985</name>
</gene>
<dbReference type="RefSeq" id="WP_015075579.1">
    <property type="nucleotide sequence ID" value="NZ_BJOJ01000030.1"/>
</dbReference>
<comment type="subcellular location">
    <subcellularLocation>
        <location evidence="1">Cytoplasm</location>
    </subcellularLocation>
</comment>
<dbReference type="CDD" id="cd00383">
    <property type="entry name" value="trans_reg_C"/>
    <property type="match status" value="1"/>
</dbReference>
<dbReference type="CDD" id="cd17620">
    <property type="entry name" value="REC_OmpR_KdpE-like"/>
    <property type="match status" value="1"/>
</dbReference>
<evidence type="ECO:0000259" key="10">
    <source>
        <dbReference type="PROSITE" id="PS50110"/>
    </source>
</evidence>
<keyword evidence="6 9" id="KW-0238">DNA-binding</keyword>
<evidence type="ECO:0000313" key="13">
    <source>
        <dbReference type="Proteomes" id="UP001290462"/>
    </source>
</evidence>
<dbReference type="Gene3D" id="3.40.50.2300">
    <property type="match status" value="1"/>
</dbReference>
<dbReference type="GeneID" id="83606992"/>
<dbReference type="PROSITE" id="PS51755">
    <property type="entry name" value="OMPR_PHOB"/>
    <property type="match status" value="1"/>
</dbReference>
<evidence type="ECO:0000256" key="3">
    <source>
        <dbReference type="ARBA" id="ARBA00022553"/>
    </source>
</evidence>
<name>A0AAW9JXL6_CARML</name>
<dbReference type="GO" id="GO:0032993">
    <property type="term" value="C:protein-DNA complex"/>
    <property type="evidence" value="ECO:0007669"/>
    <property type="project" value="TreeGrafter"/>
</dbReference>
<dbReference type="GO" id="GO:0045893">
    <property type="term" value="P:positive regulation of DNA-templated transcription"/>
    <property type="evidence" value="ECO:0007669"/>
    <property type="project" value="UniProtKB-ARBA"/>
</dbReference>
<dbReference type="InterPro" id="IPR001789">
    <property type="entry name" value="Sig_transdc_resp-reg_receiver"/>
</dbReference>
<evidence type="ECO:0000256" key="6">
    <source>
        <dbReference type="ARBA" id="ARBA00023125"/>
    </source>
</evidence>
<protein>
    <submittedName>
        <fullName evidence="12">Response regulator transcription factor</fullName>
    </submittedName>
</protein>
<reference evidence="12" key="1">
    <citation type="submission" date="2023-08" db="EMBL/GenBank/DDBJ databases">
        <title>Genomic characterization of piscicolin 126 produced by Carnobacterium maltaromaticum CM22 strain isolated from salmon (Salmo salar).</title>
        <authorList>
            <person name="Gonzalez-Gragera E."/>
            <person name="Garcia-Lopez J.D."/>
            <person name="Teso-Perez C."/>
            <person name="Gimenez-Hernandez I."/>
            <person name="Peralta-Sanchez J.M."/>
            <person name="Valdivia E."/>
            <person name="Montalban-Lopez M."/>
            <person name="Martin-Platero A.M."/>
            <person name="Banos A."/>
            <person name="Martinez-Bueno M."/>
        </authorList>
    </citation>
    <scope>NUCLEOTIDE SEQUENCE</scope>
    <source>
        <strain evidence="12">CM22</strain>
    </source>
</reference>
<evidence type="ECO:0000313" key="12">
    <source>
        <dbReference type="EMBL" id="MDZ5757426.1"/>
    </source>
</evidence>
<dbReference type="InterPro" id="IPR011006">
    <property type="entry name" value="CheY-like_superfamily"/>
</dbReference>
<dbReference type="PANTHER" id="PTHR48111">
    <property type="entry name" value="REGULATOR OF RPOS"/>
    <property type="match status" value="1"/>
</dbReference>
<dbReference type="PROSITE" id="PS50110">
    <property type="entry name" value="RESPONSE_REGULATORY"/>
    <property type="match status" value="1"/>
</dbReference>
<feature type="domain" description="OmpR/PhoB-type" evidence="11">
    <location>
        <begin position="128"/>
        <end position="226"/>
    </location>
</feature>
<dbReference type="InterPro" id="IPR039420">
    <property type="entry name" value="WalR-like"/>
</dbReference>
<dbReference type="AlphaFoldDB" id="A0AAW9JXL6"/>
<evidence type="ECO:0000256" key="8">
    <source>
        <dbReference type="PROSITE-ProRule" id="PRU00169"/>
    </source>
</evidence>
<dbReference type="Proteomes" id="UP001290462">
    <property type="component" value="Unassembled WGS sequence"/>
</dbReference>
<evidence type="ECO:0000256" key="1">
    <source>
        <dbReference type="ARBA" id="ARBA00004496"/>
    </source>
</evidence>
<keyword evidence="7" id="KW-0804">Transcription</keyword>
<keyword evidence="3 8" id="KW-0597">Phosphoprotein</keyword>
<feature type="domain" description="Response regulatory" evidence="10">
    <location>
        <begin position="5"/>
        <end position="118"/>
    </location>
</feature>
<dbReference type="PANTHER" id="PTHR48111:SF50">
    <property type="entry name" value="KDP OPERON TRANSCRIPTIONAL REGULATORY PROTEIN KDPE"/>
    <property type="match status" value="1"/>
</dbReference>
<dbReference type="GO" id="GO:0000987">
    <property type="term" value="F:cis-regulatory region sequence-specific DNA binding"/>
    <property type="evidence" value="ECO:0007669"/>
    <property type="project" value="UniProtKB-ARBA"/>
</dbReference>
<dbReference type="SMART" id="SM00448">
    <property type="entry name" value="REC"/>
    <property type="match status" value="1"/>
</dbReference>
<dbReference type="Gene3D" id="6.10.250.690">
    <property type="match status" value="1"/>
</dbReference>
<evidence type="ECO:0000256" key="4">
    <source>
        <dbReference type="ARBA" id="ARBA00023012"/>
    </source>
</evidence>
<feature type="DNA-binding region" description="OmpR/PhoB-type" evidence="9">
    <location>
        <begin position="128"/>
        <end position="226"/>
    </location>
</feature>
<feature type="modified residue" description="4-aspartylphosphate" evidence="8">
    <location>
        <position position="54"/>
    </location>
</feature>
<dbReference type="InterPro" id="IPR001867">
    <property type="entry name" value="OmpR/PhoB-type_DNA-bd"/>
</dbReference>
<dbReference type="SUPFAM" id="SSF52172">
    <property type="entry name" value="CheY-like"/>
    <property type="match status" value="1"/>
</dbReference>
<organism evidence="12 13">
    <name type="scientific">Carnobacterium maltaromaticum</name>
    <name type="common">Carnobacterium piscicola</name>
    <dbReference type="NCBI Taxonomy" id="2751"/>
    <lineage>
        <taxon>Bacteria</taxon>
        <taxon>Bacillati</taxon>
        <taxon>Bacillota</taxon>
        <taxon>Bacilli</taxon>
        <taxon>Lactobacillales</taxon>
        <taxon>Carnobacteriaceae</taxon>
        <taxon>Carnobacterium</taxon>
    </lineage>
</organism>
<dbReference type="Gene3D" id="1.10.10.10">
    <property type="entry name" value="Winged helix-like DNA-binding domain superfamily/Winged helix DNA-binding domain"/>
    <property type="match status" value="1"/>
</dbReference>
<dbReference type="EMBL" id="JAVBVO010000001">
    <property type="protein sequence ID" value="MDZ5757426.1"/>
    <property type="molecule type" value="Genomic_DNA"/>
</dbReference>